<proteinExistence type="inferred from homology"/>
<evidence type="ECO:0000256" key="2">
    <source>
        <dbReference type="ARBA" id="ARBA00022679"/>
    </source>
</evidence>
<dbReference type="EMBL" id="AP028916">
    <property type="protein sequence ID" value="BES98049.1"/>
    <property type="molecule type" value="Genomic_DNA"/>
</dbReference>
<keyword evidence="10" id="KW-1185">Reference proteome</keyword>
<evidence type="ECO:0000256" key="5">
    <source>
        <dbReference type="ARBA" id="ARBA00023315"/>
    </source>
</evidence>
<protein>
    <recommendedName>
        <fullName evidence="1">N(6)-L-threonylcarbamoyladenine synthase</fullName>
        <ecNumber evidence="1">2.3.1.234</ecNumber>
    </recommendedName>
</protein>
<dbReference type="Gene3D" id="3.30.420.40">
    <property type="match status" value="2"/>
</dbReference>
<comment type="subcellular location">
    <subcellularLocation>
        <location evidence="7">Mitochondrion</location>
    </subcellularLocation>
</comment>
<evidence type="ECO:0000313" key="10">
    <source>
        <dbReference type="Proteomes" id="UP001307889"/>
    </source>
</evidence>
<reference evidence="9 10" key="1">
    <citation type="submission" date="2023-09" db="EMBL/GenBank/DDBJ databases">
        <title>Nesidiocoris tenuis whole genome shotgun sequence.</title>
        <authorList>
            <person name="Shibata T."/>
            <person name="Shimoda M."/>
            <person name="Kobayashi T."/>
            <person name="Uehara T."/>
        </authorList>
    </citation>
    <scope>NUCLEOTIDE SEQUENCE [LARGE SCALE GENOMIC DNA]</scope>
    <source>
        <strain evidence="9 10">Japan</strain>
    </source>
</reference>
<keyword evidence="7" id="KW-0496">Mitochondrion</keyword>
<keyword evidence="5 7" id="KW-0012">Acyltransferase</keyword>
<dbReference type="NCBIfam" id="TIGR03723">
    <property type="entry name" value="T6A_TsaD_YgjD"/>
    <property type="match status" value="1"/>
</dbReference>
<comment type="function">
    <text evidence="7">Required for the formation of a threonylcarbamoyl group on adenosine at position 37 (t(6)A37) in mitochondrial tRNAs that read codons beginning with adenine. Probably involved in the transfer of the threonylcarbamoyl moiety of threonylcarbamoyl-AMP (TC-AMP) to the N6 group of A37. Involved in mitochondrial genome maintenance.</text>
</comment>
<organism evidence="9 10">
    <name type="scientific">Nesidiocoris tenuis</name>
    <dbReference type="NCBI Taxonomy" id="355587"/>
    <lineage>
        <taxon>Eukaryota</taxon>
        <taxon>Metazoa</taxon>
        <taxon>Ecdysozoa</taxon>
        <taxon>Arthropoda</taxon>
        <taxon>Hexapoda</taxon>
        <taxon>Insecta</taxon>
        <taxon>Pterygota</taxon>
        <taxon>Neoptera</taxon>
        <taxon>Paraneoptera</taxon>
        <taxon>Hemiptera</taxon>
        <taxon>Heteroptera</taxon>
        <taxon>Panheteroptera</taxon>
        <taxon>Cimicomorpha</taxon>
        <taxon>Miridae</taxon>
        <taxon>Dicyphina</taxon>
        <taxon>Nesidiocoris</taxon>
    </lineage>
</organism>
<dbReference type="InterPro" id="IPR043129">
    <property type="entry name" value="ATPase_NBD"/>
</dbReference>
<dbReference type="EC" id="2.3.1.234" evidence="1"/>
<dbReference type="CDD" id="cd24134">
    <property type="entry name" value="ASKHA_NBD_OSGEPL1_QRI7_euk"/>
    <property type="match status" value="1"/>
</dbReference>
<evidence type="ECO:0000256" key="7">
    <source>
        <dbReference type="HAMAP-Rule" id="MF_03179"/>
    </source>
</evidence>
<dbReference type="InterPro" id="IPR000905">
    <property type="entry name" value="Gcp-like_dom"/>
</dbReference>
<dbReference type="PANTHER" id="PTHR11735:SF6">
    <property type="entry name" value="TRNA N6-ADENOSINE THREONYLCARBAMOYLTRANSFERASE, MITOCHONDRIAL"/>
    <property type="match status" value="1"/>
</dbReference>
<dbReference type="SUPFAM" id="SSF53067">
    <property type="entry name" value="Actin-like ATPase domain"/>
    <property type="match status" value="1"/>
</dbReference>
<keyword evidence="3 7" id="KW-0819">tRNA processing</keyword>
<keyword evidence="4 7" id="KW-0479">Metal-binding</keyword>
<evidence type="ECO:0000256" key="4">
    <source>
        <dbReference type="ARBA" id="ARBA00022723"/>
    </source>
</evidence>
<dbReference type="InterPro" id="IPR017861">
    <property type="entry name" value="KAE1/TsaD"/>
</dbReference>
<comment type="cofactor">
    <cofactor evidence="7">
        <name>a divalent metal cation</name>
        <dbReference type="ChEBI" id="CHEBI:60240"/>
    </cofactor>
    <text evidence="7">Binds 1 divalent metal cation per subunit.</text>
</comment>
<accession>A0ABN7B0U3</accession>
<sequence>MCGAKCWQRLYPLSKYLQVRSFSVKPKSLDYHHNPFGICATRRTYSQSQQCHILGIETSCDDTGVAIVNSDGKILGESLFSQQELHLEFGGIIPPLARDMHEQNMEQATNIALEKSGLSLDEVDAIAVTNRPGLSLSLLVGLKHAKQLALKGHKPLIPIHHMEAHAFTIRMVEKVDFPFLVLLISGGHSLLAVAQDVGRFKLLGSTLDDAPGEAFDKIARRLKLRNLRRFDGMSGGAALESAAAEGDPLAFPIAEPLLQNRDCNFSFAGVKNSSRLFIMKEEEKFGVNGDEVLPNLSDMCASVQFAITKHLCRRVLRAFAYVESTGLVDNDRKRFVVSGGVACNTFIGRALRVLGTHNGYSVSIPPRHLCTDNGVMIAWNGIEKWKVNQEIHQVDSLELIDINSKCPLGEDISADVTAASIKTPAIHNRELLAAIRL</sequence>
<keyword evidence="2 7" id="KW-0808">Transferase</keyword>
<gene>
    <name evidence="9" type="ORF">NTJ_10864</name>
</gene>
<evidence type="ECO:0000259" key="8">
    <source>
        <dbReference type="Pfam" id="PF00814"/>
    </source>
</evidence>
<feature type="domain" description="Gcp-like" evidence="8">
    <location>
        <begin position="73"/>
        <end position="379"/>
    </location>
</feature>
<dbReference type="Proteomes" id="UP001307889">
    <property type="component" value="Chromosome 8"/>
</dbReference>
<dbReference type="InterPro" id="IPR022450">
    <property type="entry name" value="TsaD"/>
</dbReference>
<evidence type="ECO:0000313" key="9">
    <source>
        <dbReference type="EMBL" id="BES98049.1"/>
    </source>
</evidence>
<comment type="subunit">
    <text evidence="7">Homodimer.</text>
</comment>
<comment type="catalytic activity">
    <reaction evidence="6 7">
        <text>L-threonylcarbamoyladenylate + adenosine(37) in tRNA = N(6)-L-threonylcarbamoyladenosine(37) in tRNA + AMP + H(+)</text>
        <dbReference type="Rhea" id="RHEA:37059"/>
        <dbReference type="Rhea" id="RHEA-COMP:10162"/>
        <dbReference type="Rhea" id="RHEA-COMP:10163"/>
        <dbReference type="ChEBI" id="CHEBI:15378"/>
        <dbReference type="ChEBI" id="CHEBI:73682"/>
        <dbReference type="ChEBI" id="CHEBI:74411"/>
        <dbReference type="ChEBI" id="CHEBI:74418"/>
        <dbReference type="ChEBI" id="CHEBI:456215"/>
        <dbReference type="EC" id="2.3.1.234"/>
    </reaction>
</comment>
<comment type="similarity">
    <text evidence="7">Belongs to the KAE1 / TsaD family.</text>
</comment>
<evidence type="ECO:0000256" key="3">
    <source>
        <dbReference type="ARBA" id="ARBA00022694"/>
    </source>
</evidence>
<evidence type="ECO:0000256" key="1">
    <source>
        <dbReference type="ARBA" id="ARBA00012156"/>
    </source>
</evidence>
<evidence type="ECO:0000256" key="6">
    <source>
        <dbReference type="ARBA" id="ARBA00048117"/>
    </source>
</evidence>
<name>A0ABN7B0U3_9HEMI</name>
<dbReference type="PRINTS" id="PR00789">
    <property type="entry name" value="OSIALOPTASE"/>
</dbReference>
<dbReference type="HAMAP" id="MF_01445">
    <property type="entry name" value="TsaD"/>
    <property type="match status" value="1"/>
</dbReference>
<dbReference type="NCBIfam" id="TIGR00329">
    <property type="entry name" value="gcp_kae1"/>
    <property type="match status" value="1"/>
</dbReference>
<dbReference type="PANTHER" id="PTHR11735">
    <property type="entry name" value="TRNA N6-ADENOSINE THREONYLCARBAMOYLTRANSFERASE"/>
    <property type="match status" value="1"/>
</dbReference>
<dbReference type="Pfam" id="PF00814">
    <property type="entry name" value="TsaD"/>
    <property type="match status" value="1"/>
</dbReference>